<evidence type="ECO:0000259" key="1">
    <source>
        <dbReference type="Pfam" id="PF16363"/>
    </source>
</evidence>
<accession>A0A382UXY4</accession>
<dbReference type="EMBL" id="UINC01147303">
    <property type="protein sequence ID" value="SVD38548.1"/>
    <property type="molecule type" value="Genomic_DNA"/>
</dbReference>
<dbReference type="Gene3D" id="3.40.50.720">
    <property type="entry name" value="NAD(P)-binding Rossmann-like Domain"/>
    <property type="match status" value="1"/>
</dbReference>
<dbReference type="NCBIfam" id="TIGR02622">
    <property type="entry name" value="CDP_4_6_dhtase"/>
    <property type="match status" value="1"/>
</dbReference>
<protein>
    <recommendedName>
        <fullName evidence="1">NAD(P)-binding domain-containing protein</fullName>
    </recommendedName>
</protein>
<dbReference type="AlphaFoldDB" id="A0A382UXY4"/>
<dbReference type="Pfam" id="PF16363">
    <property type="entry name" value="GDP_Man_Dehyd"/>
    <property type="match status" value="1"/>
</dbReference>
<evidence type="ECO:0000313" key="2">
    <source>
        <dbReference type="EMBL" id="SVD38548.1"/>
    </source>
</evidence>
<feature type="domain" description="NAD(P)-binding" evidence="1">
    <location>
        <begin position="1"/>
        <end position="216"/>
    </location>
</feature>
<gene>
    <name evidence="2" type="ORF">METZ01_LOCUS391402</name>
</gene>
<reference evidence="2" key="1">
    <citation type="submission" date="2018-05" db="EMBL/GenBank/DDBJ databases">
        <authorList>
            <person name="Lanie J.A."/>
            <person name="Ng W.-L."/>
            <person name="Kazmierczak K.M."/>
            <person name="Andrzejewski T.M."/>
            <person name="Davidsen T.M."/>
            <person name="Wayne K.J."/>
            <person name="Tettelin H."/>
            <person name="Glass J.I."/>
            <person name="Rusch D."/>
            <person name="Podicherti R."/>
            <person name="Tsui H.-C.T."/>
            <person name="Winkler M.E."/>
        </authorList>
    </citation>
    <scope>NUCLEOTIDE SEQUENCE</scope>
</reference>
<dbReference type="InterPro" id="IPR036291">
    <property type="entry name" value="NAD(P)-bd_dom_sf"/>
</dbReference>
<dbReference type="Gene3D" id="3.90.25.10">
    <property type="entry name" value="UDP-galactose 4-epimerase, domain 1"/>
    <property type="match status" value="1"/>
</dbReference>
<proteinExistence type="predicted"/>
<dbReference type="PANTHER" id="PTHR43000">
    <property type="entry name" value="DTDP-D-GLUCOSE 4,6-DEHYDRATASE-RELATED"/>
    <property type="match status" value="1"/>
</dbReference>
<sequence>GTAAVLEAARQMPSLKAAVVVTSDKCYENREWVWGYRENDAIGGVDPYSSSKSCAELVTSSYRHSFFRDPSSPQLASARAGNVFGGGDWSQDRLIPDIMKAALAGQPVVIRNPGSIRPWQHVMEPLSGYLLLAANVLDGGAAFAESWNFGPNPEGVLDVGTLAILVKEAWGGNEVKLELESVDGDAPHEAGILRLDSTKATTRLAWRPRLDVAEAVVLTVDWYKAHAKGNADMLAITRGQIEDYAARMCG</sequence>
<dbReference type="InterPro" id="IPR016040">
    <property type="entry name" value="NAD(P)-bd_dom"/>
</dbReference>
<organism evidence="2">
    <name type="scientific">marine metagenome</name>
    <dbReference type="NCBI Taxonomy" id="408172"/>
    <lineage>
        <taxon>unclassified sequences</taxon>
        <taxon>metagenomes</taxon>
        <taxon>ecological metagenomes</taxon>
    </lineage>
</organism>
<feature type="non-terminal residue" evidence="2">
    <location>
        <position position="1"/>
    </location>
</feature>
<dbReference type="SUPFAM" id="SSF51735">
    <property type="entry name" value="NAD(P)-binding Rossmann-fold domains"/>
    <property type="match status" value="1"/>
</dbReference>
<name>A0A382UXY4_9ZZZZ</name>
<dbReference type="InterPro" id="IPR013445">
    <property type="entry name" value="CDP_4_6_deHydtase"/>
</dbReference>